<dbReference type="PANTHER" id="PTHR13169:SF0">
    <property type="entry name" value="UBIQUITIN-LIKE PROTEIN 3"/>
    <property type="match status" value="1"/>
</dbReference>
<protein>
    <recommendedName>
        <fullName evidence="2">UBL3-like ubiquitin domain-containing protein</fullName>
    </recommendedName>
</protein>
<reference evidence="3 4" key="1">
    <citation type="submission" date="2019-10" db="EMBL/GenBank/DDBJ databases">
        <authorList>
            <person name="Palmer J.M."/>
        </authorList>
    </citation>
    <scope>NUCLEOTIDE SEQUENCE [LARGE SCALE GENOMIC DNA]</scope>
    <source>
        <strain evidence="3 4">TWF696</strain>
    </source>
</reference>
<feature type="domain" description="UBL3-like ubiquitin" evidence="2">
    <location>
        <begin position="187"/>
        <end position="255"/>
    </location>
</feature>
<sequence length="290" mass="30884">MPEQSESSVPSEAPQLPPLASASPIVPSSAFAPTAPSSPSSPKASPPPPIDTAAAASSSDENNRTSIVATTPAAMETAMRFDEEEVRRSMSLHPDPTTIPPTAANTNTNTITAESNTNTNTNTNMDASTAPTETAEAPAIAPPQPPVVEEETSGIVITLLLLSGARTTFTLNGGFLARHNVTHTDPMQMTVYNLKECVWRDWKEDELSTEQPTSPHLIRLILLGRLLEDKALLKDCRLNLENPNVVHLSLRPADVGEDEVTTKSGKFPPFNTASGRTGERASPGCRCVIL</sequence>
<dbReference type="Proteomes" id="UP001375240">
    <property type="component" value="Unassembled WGS sequence"/>
</dbReference>
<dbReference type="AlphaFoldDB" id="A0AAV9TZH2"/>
<feature type="compositionally biased region" description="Low complexity" evidence="1">
    <location>
        <begin position="10"/>
        <end position="43"/>
    </location>
</feature>
<evidence type="ECO:0000259" key="2">
    <source>
        <dbReference type="Pfam" id="PF13881"/>
    </source>
</evidence>
<feature type="compositionally biased region" description="Low complexity" evidence="1">
    <location>
        <begin position="94"/>
        <end position="139"/>
    </location>
</feature>
<dbReference type="Pfam" id="PF13881">
    <property type="entry name" value="Rad60-SLD_2"/>
    <property type="match status" value="1"/>
</dbReference>
<feature type="compositionally biased region" description="Basic and acidic residues" evidence="1">
    <location>
        <begin position="79"/>
        <end position="88"/>
    </location>
</feature>
<dbReference type="InterPro" id="IPR040015">
    <property type="entry name" value="UBL3-like"/>
</dbReference>
<dbReference type="InterPro" id="IPR039540">
    <property type="entry name" value="UBL3-like_ubiquitin_dom"/>
</dbReference>
<evidence type="ECO:0000313" key="3">
    <source>
        <dbReference type="EMBL" id="KAK6332330.1"/>
    </source>
</evidence>
<proteinExistence type="predicted"/>
<accession>A0AAV9TZH2</accession>
<evidence type="ECO:0000313" key="4">
    <source>
        <dbReference type="Proteomes" id="UP001375240"/>
    </source>
</evidence>
<organism evidence="3 4">
    <name type="scientific">Orbilia brochopaga</name>
    <dbReference type="NCBI Taxonomy" id="3140254"/>
    <lineage>
        <taxon>Eukaryota</taxon>
        <taxon>Fungi</taxon>
        <taxon>Dikarya</taxon>
        <taxon>Ascomycota</taxon>
        <taxon>Pezizomycotina</taxon>
        <taxon>Orbiliomycetes</taxon>
        <taxon>Orbiliales</taxon>
        <taxon>Orbiliaceae</taxon>
        <taxon>Orbilia</taxon>
    </lineage>
</organism>
<gene>
    <name evidence="3" type="ORF">TWF696_003048</name>
</gene>
<keyword evidence="4" id="KW-1185">Reference proteome</keyword>
<feature type="compositionally biased region" description="Polar residues" evidence="1">
    <location>
        <begin position="55"/>
        <end position="69"/>
    </location>
</feature>
<dbReference type="InterPro" id="IPR029071">
    <property type="entry name" value="Ubiquitin-like_domsf"/>
</dbReference>
<feature type="region of interest" description="Disordered" evidence="1">
    <location>
        <begin position="1"/>
        <end position="147"/>
    </location>
</feature>
<evidence type="ECO:0000256" key="1">
    <source>
        <dbReference type="SAM" id="MobiDB-lite"/>
    </source>
</evidence>
<dbReference type="PANTHER" id="PTHR13169">
    <property type="entry name" value="UBIQUITIN-LIKE PROTEIN 3 HCG-1 PROTEIN"/>
    <property type="match status" value="1"/>
</dbReference>
<name>A0AAV9TZH2_9PEZI</name>
<dbReference type="EMBL" id="JAVHNQ010000015">
    <property type="protein sequence ID" value="KAK6332330.1"/>
    <property type="molecule type" value="Genomic_DNA"/>
</dbReference>
<dbReference type="SUPFAM" id="SSF54236">
    <property type="entry name" value="Ubiquitin-like"/>
    <property type="match status" value="1"/>
</dbReference>
<dbReference type="Gene3D" id="3.10.20.90">
    <property type="entry name" value="Phosphatidylinositol 3-kinase Catalytic Subunit, Chain A, domain 1"/>
    <property type="match status" value="1"/>
</dbReference>
<comment type="caution">
    <text evidence="3">The sequence shown here is derived from an EMBL/GenBank/DDBJ whole genome shotgun (WGS) entry which is preliminary data.</text>
</comment>